<evidence type="ECO:0008006" key="4">
    <source>
        <dbReference type="Google" id="ProtNLM"/>
    </source>
</evidence>
<feature type="compositionally biased region" description="Basic and acidic residues" evidence="1">
    <location>
        <begin position="1"/>
        <end position="16"/>
    </location>
</feature>
<dbReference type="Gene3D" id="2.30.31.10">
    <property type="entry name" value="Transcriptional Coactivator Pc4, Chain A"/>
    <property type="match status" value="1"/>
</dbReference>
<dbReference type="GO" id="GO:0006355">
    <property type="term" value="P:regulation of DNA-templated transcription"/>
    <property type="evidence" value="ECO:0007669"/>
    <property type="project" value="InterPro"/>
</dbReference>
<gene>
    <name evidence="2" type="ORF">Y981_02125</name>
</gene>
<dbReference type="EMBL" id="CP007243">
    <property type="protein sequence ID" value="AIA31464.1"/>
    <property type="molecule type" value="Genomic_DNA"/>
</dbReference>
<feature type="region of interest" description="Disordered" evidence="1">
    <location>
        <begin position="1"/>
        <end position="30"/>
    </location>
</feature>
<dbReference type="KEGG" id="lfp:Y981_02125"/>
<sequence length="114" mass="13098">MSELTRKANDLRRSLPPERTGTPPQMKGQLLGTLPHREGEVRISWDIYEDHHFLSVRLWTVDDNKQYWPSKIGFTVRLRDLPTLGEAIGEALDMALAETEQQNRARTLEANAPF</sequence>
<name>A0A059XS86_9BACT</name>
<dbReference type="GO" id="GO:0003677">
    <property type="term" value="F:DNA binding"/>
    <property type="evidence" value="ECO:0007669"/>
    <property type="project" value="InterPro"/>
</dbReference>
<organism evidence="2 3">
    <name type="scientific">Leptospirillum ferriphilum YSK</name>
    <dbReference type="NCBI Taxonomy" id="1441628"/>
    <lineage>
        <taxon>Bacteria</taxon>
        <taxon>Pseudomonadati</taxon>
        <taxon>Nitrospirota</taxon>
        <taxon>Nitrospiria</taxon>
        <taxon>Nitrospirales</taxon>
        <taxon>Nitrospiraceae</taxon>
        <taxon>Leptospirillum</taxon>
    </lineage>
</organism>
<evidence type="ECO:0000313" key="2">
    <source>
        <dbReference type="EMBL" id="AIA31464.1"/>
    </source>
</evidence>
<dbReference type="InterPro" id="IPR009044">
    <property type="entry name" value="ssDNA-bd_transcriptional_reg"/>
</dbReference>
<dbReference type="SUPFAM" id="SSF54447">
    <property type="entry name" value="ssDNA-binding transcriptional regulator domain"/>
    <property type="match status" value="1"/>
</dbReference>
<protein>
    <recommendedName>
        <fullName evidence="4">Transcriptional coactivator p15 (PC4) C-terminal domain-containing protein</fullName>
    </recommendedName>
</protein>
<dbReference type="HOGENOM" id="CLU_2117991_0_0_0"/>
<accession>A0A059XS86</accession>
<keyword evidence="3" id="KW-1185">Reference proteome</keyword>
<reference evidence="3" key="1">
    <citation type="submission" date="2014-02" db="EMBL/GenBank/DDBJ databases">
        <title>Complete genome sequence and comparative genomic analysis of the nitrogen-fixing bacterium Leptospirillum ferriphilum YSK.</title>
        <authorList>
            <person name="Guo X."/>
            <person name="Yin H."/>
            <person name="Liang Y."/>
            <person name="Hu Q."/>
            <person name="Ma L."/>
            <person name="Xiao Y."/>
            <person name="Zhang X."/>
            <person name="Qiu G."/>
            <person name="Liu X."/>
        </authorList>
    </citation>
    <scope>NUCLEOTIDE SEQUENCE [LARGE SCALE GENOMIC DNA]</scope>
    <source>
        <strain evidence="3">YSK</strain>
    </source>
</reference>
<evidence type="ECO:0000313" key="3">
    <source>
        <dbReference type="Proteomes" id="UP000027059"/>
    </source>
</evidence>
<reference evidence="2 3" key="2">
    <citation type="journal article" date="2015" name="Biomed. Res. Int.">
        <title>Effects of Arsenite Resistance on the Growth and Functional Gene Expression of Leptospirillum ferriphilum and Acidithiobacillus thiooxidans in Pure Culture and Coculture.</title>
        <authorList>
            <person name="Jiang H."/>
            <person name="Liang Y."/>
            <person name="Yin H."/>
            <person name="Xiao Y."/>
            <person name="Guo X."/>
            <person name="Xu Y."/>
            <person name="Hu Q."/>
            <person name="Liu H."/>
            <person name="Liu X."/>
        </authorList>
    </citation>
    <scope>NUCLEOTIDE SEQUENCE [LARGE SCALE GENOMIC DNA]</scope>
    <source>
        <strain evidence="2 3">YSK</strain>
    </source>
</reference>
<dbReference type="AlphaFoldDB" id="A0A059XS86"/>
<evidence type="ECO:0000256" key="1">
    <source>
        <dbReference type="SAM" id="MobiDB-lite"/>
    </source>
</evidence>
<dbReference type="Proteomes" id="UP000027059">
    <property type="component" value="Chromosome"/>
</dbReference>
<dbReference type="RefSeq" id="WP_038504503.1">
    <property type="nucleotide sequence ID" value="NZ_CP007243.1"/>
</dbReference>
<proteinExistence type="predicted"/>